<organism evidence="1 2">
    <name type="scientific">Mycetomoellerius zeteki</name>
    <dbReference type="NCBI Taxonomy" id="64791"/>
    <lineage>
        <taxon>Eukaryota</taxon>
        <taxon>Metazoa</taxon>
        <taxon>Ecdysozoa</taxon>
        <taxon>Arthropoda</taxon>
        <taxon>Hexapoda</taxon>
        <taxon>Insecta</taxon>
        <taxon>Pterygota</taxon>
        <taxon>Neoptera</taxon>
        <taxon>Endopterygota</taxon>
        <taxon>Hymenoptera</taxon>
        <taxon>Apocrita</taxon>
        <taxon>Aculeata</taxon>
        <taxon>Formicoidea</taxon>
        <taxon>Formicidae</taxon>
        <taxon>Myrmicinae</taxon>
        <taxon>Mycetomoellerius</taxon>
    </lineage>
</organism>
<keyword evidence="2" id="KW-1185">Reference proteome</keyword>
<reference evidence="1 2" key="1">
    <citation type="submission" date="2015-09" db="EMBL/GenBank/DDBJ databases">
        <title>Trachymyrmex zeteki WGS genome.</title>
        <authorList>
            <person name="Nygaard S."/>
            <person name="Hu H."/>
            <person name="Boomsma J."/>
            <person name="Zhang G."/>
        </authorList>
    </citation>
    <scope>NUCLEOTIDE SEQUENCE [LARGE SCALE GENOMIC DNA]</scope>
    <source>
        <strain evidence="1">Tzet28-1</strain>
        <tissue evidence="1">Whole body</tissue>
    </source>
</reference>
<proteinExistence type="predicted"/>
<dbReference type="AlphaFoldDB" id="A0A151X5G1"/>
<gene>
    <name evidence="1" type="ORF">ALC60_05460</name>
</gene>
<evidence type="ECO:0008006" key="3">
    <source>
        <dbReference type="Google" id="ProtNLM"/>
    </source>
</evidence>
<dbReference type="STRING" id="64791.A0A151X5G1"/>
<dbReference type="EMBL" id="KQ982507">
    <property type="protein sequence ID" value="KYQ55645.1"/>
    <property type="molecule type" value="Genomic_DNA"/>
</dbReference>
<sequence length="125" mass="14453">MAPCDFFLFDRVKKPLLFLKSVMIDVRWNSLSDCFESYLKNYLSVSRFNMAMTPFHFFANLLDHRYRGEKLSQNQVEEALQYAAAIQLYTATASSAGIERLFSIFGLVHSKIRNRLGTEKVSKLV</sequence>
<name>A0A151X5G1_9HYME</name>
<evidence type="ECO:0000313" key="2">
    <source>
        <dbReference type="Proteomes" id="UP000075809"/>
    </source>
</evidence>
<accession>A0A151X5G1</accession>
<dbReference type="InterPro" id="IPR012337">
    <property type="entry name" value="RNaseH-like_sf"/>
</dbReference>
<dbReference type="Proteomes" id="UP000075809">
    <property type="component" value="Unassembled WGS sequence"/>
</dbReference>
<dbReference type="SUPFAM" id="SSF53098">
    <property type="entry name" value="Ribonuclease H-like"/>
    <property type="match status" value="1"/>
</dbReference>
<protein>
    <recommendedName>
        <fullName evidence="3">HAT C-terminal dimerisation domain-containing protein</fullName>
    </recommendedName>
</protein>
<evidence type="ECO:0000313" key="1">
    <source>
        <dbReference type="EMBL" id="KYQ55645.1"/>
    </source>
</evidence>